<dbReference type="GO" id="GO:0006508">
    <property type="term" value="P:proteolysis"/>
    <property type="evidence" value="ECO:0007669"/>
    <property type="project" value="UniProtKB-KW"/>
</dbReference>
<dbReference type="PANTHER" id="PTHR11804:SF48">
    <property type="entry name" value="PUTATIVE-RELATED"/>
    <property type="match status" value="1"/>
</dbReference>
<evidence type="ECO:0000313" key="9">
    <source>
        <dbReference type="Proteomes" id="UP000050454"/>
    </source>
</evidence>
<dbReference type="InterPro" id="IPR011976">
    <property type="entry name" value="Pept_M3B_oligopep-rel"/>
</dbReference>
<sequence>MEELVLPTRKARKFIGEEFNLDSWETVKPLIENLVAREINNAEDLKQWFTDRSELESYLSENMAWRYIKMTCDTASQERQKDYQFFVSEIQPHLSVYDDQLNKKALESPYLSELTDQGFEITIRGMKKSVEIFREENIPLFTQIQTKQTEYQGVTGAMTVTINGEEMTLQKAGLILQSVNRADRQNAWMKIGERRMEDADKLDVLFNELRDLRHEVAVNADFKNFRDYMFAAMGRFDYTPEDCFNFHESVAEAVVPLLNEANEERQQKLGLNPLKPWDKAVDVKGRPALKPFKDGEELLDKAVRCFDKIDKQLGDYLRIMRRMGHFDVESRKGKAPGGYNYPLEEIGVPFIFMNATGSVRDLVTMVHEGGHAIHSFETRDLPLNSFRSTTAEVAEVASMAMELISMEHWDEFFENPEDLKRARIEHLQDIISTLPWIATIDKFQHWLYENPSHSIEERKAEWLKILDQFSDSITDWSGLEKFKEAIWQRQLHIFEVPFYYIEYGMAQLGAISVWRNYKNDPEKGLNAYLRGLRMGYTTTIGEIYKAMDIKFDFSKEYISELMSFVKDELEALKQS</sequence>
<keyword evidence="9" id="KW-1185">Reference proteome</keyword>
<dbReference type="PATRIC" id="fig|1605367.3.peg.2837"/>
<gene>
    <name evidence="8" type="ORF">AFM12_07320</name>
</gene>
<dbReference type="OrthoDB" id="9762795at2"/>
<dbReference type="RefSeq" id="WP_055146015.1">
    <property type="nucleotide sequence ID" value="NZ_JXSZ01000006.1"/>
</dbReference>
<dbReference type="STRING" id="1605367.AFM12_07320"/>
<keyword evidence="3 6" id="KW-0378">Hydrolase</keyword>
<dbReference type="GO" id="GO:0006518">
    <property type="term" value="P:peptide metabolic process"/>
    <property type="evidence" value="ECO:0007669"/>
    <property type="project" value="TreeGrafter"/>
</dbReference>
<evidence type="ECO:0000256" key="4">
    <source>
        <dbReference type="ARBA" id="ARBA00022833"/>
    </source>
</evidence>
<dbReference type="CDD" id="cd09606">
    <property type="entry name" value="M3B_PepF"/>
    <property type="match status" value="1"/>
</dbReference>
<proteinExistence type="inferred from homology"/>
<dbReference type="NCBIfam" id="TIGR02289">
    <property type="entry name" value="M3_not_pepF"/>
    <property type="match status" value="1"/>
</dbReference>
<evidence type="ECO:0000313" key="8">
    <source>
        <dbReference type="EMBL" id="KPM48437.1"/>
    </source>
</evidence>
<keyword evidence="2 6" id="KW-0479">Metal-binding</keyword>
<dbReference type="InterPro" id="IPR045090">
    <property type="entry name" value="Pept_M3A_M3B"/>
</dbReference>
<dbReference type="SUPFAM" id="SSF55486">
    <property type="entry name" value="Metalloproteases ('zincins'), catalytic domain"/>
    <property type="match status" value="1"/>
</dbReference>
<dbReference type="PANTHER" id="PTHR11804">
    <property type="entry name" value="PROTEASE M3 THIMET OLIGOPEPTIDASE-RELATED"/>
    <property type="match status" value="1"/>
</dbReference>
<keyword evidence="1 6" id="KW-0645">Protease</keyword>
<comment type="cofactor">
    <cofactor evidence="6">
        <name>Zn(2+)</name>
        <dbReference type="ChEBI" id="CHEBI:29105"/>
    </cofactor>
    <text evidence="6">Binds 1 zinc ion.</text>
</comment>
<evidence type="ECO:0000256" key="1">
    <source>
        <dbReference type="ARBA" id="ARBA00022670"/>
    </source>
</evidence>
<dbReference type="GO" id="GO:0046872">
    <property type="term" value="F:metal ion binding"/>
    <property type="evidence" value="ECO:0007669"/>
    <property type="project" value="UniProtKB-UniRule"/>
</dbReference>
<dbReference type="InterPro" id="IPR001567">
    <property type="entry name" value="Pept_M3A_M3B_dom"/>
</dbReference>
<dbReference type="AlphaFoldDB" id="A0A0P7C595"/>
<evidence type="ECO:0000256" key="2">
    <source>
        <dbReference type="ARBA" id="ARBA00022723"/>
    </source>
</evidence>
<accession>A0A0P7C595</accession>
<evidence type="ECO:0000256" key="5">
    <source>
        <dbReference type="ARBA" id="ARBA00023049"/>
    </source>
</evidence>
<dbReference type="EMBL" id="LGTQ01000006">
    <property type="protein sequence ID" value="KPM48437.1"/>
    <property type="molecule type" value="Genomic_DNA"/>
</dbReference>
<evidence type="ECO:0000259" key="7">
    <source>
        <dbReference type="Pfam" id="PF01432"/>
    </source>
</evidence>
<name>A0A0P7C595_9BACT</name>
<dbReference type="GO" id="GO:0004222">
    <property type="term" value="F:metalloendopeptidase activity"/>
    <property type="evidence" value="ECO:0007669"/>
    <property type="project" value="InterPro"/>
</dbReference>
<protein>
    <submittedName>
        <fullName evidence="8">Oligoendopeptidase F</fullName>
    </submittedName>
</protein>
<keyword evidence="4 6" id="KW-0862">Zinc</keyword>
<dbReference type="Proteomes" id="UP000050454">
    <property type="component" value="Unassembled WGS sequence"/>
</dbReference>
<reference evidence="8 9" key="1">
    <citation type="submission" date="2015-07" db="EMBL/GenBank/DDBJ databases">
        <title>The draft genome sequence of Leadbetterella sp. JN14-9.</title>
        <authorList>
            <person name="Liu Y."/>
            <person name="Du J."/>
            <person name="Shao Z."/>
        </authorList>
    </citation>
    <scope>NUCLEOTIDE SEQUENCE [LARGE SCALE GENOMIC DNA]</scope>
    <source>
        <strain evidence="8 9">JN14-9</strain>
    </source>
</reference>
<organism evidence="8 9">
    <name type="scientific">Jiulongibacter sediminis</name>
    <dbReference type="NCBI Taxonomy" id="1605367"/>
    <lineage>
        <taxon>Bacteria</taxon>
        <taxon>Pseudomonadati</taxon>
        <taxon>Bacteroidota</taxon>
        <taxon>Cytophagia</taxon>
        <taxon>Cytophagales</taxon>
        <taxon>Leadbetterellaceae</taxon>
        <taxon>Jiulongibacter</taxon>
    </lineage>
</organism>
<dbReference type="Gene3D" id="1.10.1370.30">
    <property type="match status" value="1"/>
</dbReference>
<feature type="domain" description="Peptidase M3A/M3B catalytic" evidence="7">
    <location>
        <begin position="176"/>
        <end position="561"/>
    </location>
</feature>
<comment type="caution">
    <text evidence="8">The sequence shown here is derived from an EMBL/GenBank/DDBJ whole genome shotgun (WGS) entry which is preliminary data.</text>
</comment>
<evidence type="ECO:0000256" key="6">
    <source>
        <dbReference type="RuleBase" id="RU003435"/>
    </source>
</evidence>
<keyword evidence="5 6" id="KW-0482">Metalloprotease</keyword>
<dbReference type="Pfam" id="PF01432">
    <property type="entry name" value="Peptidase_M3"/>
    <property type="match status" value="1"/>
</dbReference>
<evidence type="ECO:0000256" key="3">
    <source>
        <dbReference type="ARBA" id="ARBA00022801"/>
    </source>
</evidence>
<comment type="similarity">
    <text evidence="6">Belongs to the peptidase M3 family.</text>
</comment>